<comment type="caution">
    <text evidence="2">The sequence shown here is derived from an EMBL/GenBank/DDBJ whole genome shotgun (WGS) entry which is preliminary data.</text>
</comment>
<keyword evidence="1" id="KW-0690">Ribosome biogenesis</keyword>
<dbReference type="EMBL" id="PFQF01000038">
    <property type="protein sequence ID" value="PJA20115.1"/>
    <property type="molecule type" value="Genomic_DNA"/>
</dbReference>
<accession>A0A2M7W3K1</accession>
<dbReference type="GO" id="GO:0006364">
    <property type="term" value="P:rRNA processing"/>
    <property type="evidence" value="ECO:0007669"/>
    <property type="project" value="InterPro"/>
</dbReference>
<name>A0A2M7W3K1_9BACT</name>
<dbReference type="NCBIfam" id="TIGR00082">
    <property type="entry name" value="rbfA"/>
    <property type="match status" value="1"/>
</dbReference>
<organism evidence="2 3">
    <name type="scientific">Candidatus Berkelbacteria bacterium CG_4_10_14_0_2_um_filter_35_9_33_12</name>
    <dbReference type="NCBI Taxonomy" id="1974499"/>
    <lineage>
        <taxon>Bacteria</taxon>
        <taxon>Candidatus Berkelbacteria</taxon>
    </lineage>
</organism>
<dbReference type="InterPro" id="IPR023799">
    <property type="entry name" value="RbfA_dom_sf"/>
</dbReference>
<dbReference type="Pfam" id="PF02033">
    <property type="entry name" value="RBFA"/>
    <property type="match status" value="1"/>
</dbReference>
<dbReference type="SUPFAM" id="SSF89919">
    <property type="entry name" value="Ribosome-binding factor A, RbfA"/>
    <property type="match status" value="1"/>
</dbReference>
<dbReference type="InterPro" id="IPR020053">
    <property type="entry name" value="Ribosome-bd_factorA_CS"/>
</dbReference>
<reference evidence="3" key="1">
    <citation type="submission" date="2017-09" db="EMBL/GenBank/DDBJ databases">
        <title>Depth-based differentiation of microbial function through sediment-hosted aquifers and enrichment of novel symbionts in the deep terrestrial subsurface.</title>
        <authorList>
            <person name="Probst A.J."/>
            <person name="Ladd B."/>
            <person name="Jarett J.K."/>
            <person name="Geller-Mcgrath D.E."/>
            <person name="Sieber C.M.K."/>
            <person name="Emerson J.B."/>
            <person name="Anantharaman K."/>
            <person name="Thomas B.C."/>
            <person name="Malmstrom R."/>
            <person name="Stieglmeier M."/>
            <person name="Klingl A."/>
            <person name="Woyke T."/>
            <person name="Ryan C.M."/>
            <person name="Banfield J.F."/>
        </authorList>
    </citation>
    <scope>NUCLEOTIDE SEQUENCE [LARGE SCALE GENOMIC DNA]</scope>
</reference>
<evidence type="ECO:0000313" key="3">
    <source>
        <dbReference type="Proteomes" id="UP000230137"/>
    </source>
</evidence>
<dbReference type="PANTHER" id="PTHR33515:SF1">
    <property type="entry name" value="RIBOSOME-BINDING FACTOR A, CHLOROPLASTIC-RELATED"/>
    <property type="match status" value="1"/>
</dbReference>
<sequence>MIKVMNSNRIDRVNSEIQKQLALEMIEYFSNDNSLVTVTGVDADNDFRHAKVYINSLTNVAEYVNKLNKNKSHFQGIISDKVPLKFTPILEFVIDNSTENIDKMLNYSDDGKN</sequence>
<dbReference type="GO" id="GO:0005829">
    <property type="term" value="C:cytosol"/>
    <property type="evidence" value="ECO:0007669"/>
    <property type="project" value="TreeGrafter"/>
</dbReference>
<dbReference type="InterPro" id="IPR015946">
    <property type="entry name" value="KH_dom-like_a/b"/>
</dbReference>
<evidence type="ECO:0000313" key="2">
    <source>
        <dbReference type="EMBL" id="PJA20115.1"/>
    </source>
</evidence>
<evidence type="ECO:0000256" key="1">
    <source>
        <dbReference type="ARBA" id="ARBA00022517"/>
    </source>
</evidence>
<dbReference type="AlphaFoldDB" id="A0A2M7W3K1"/>
<dbReference type="GO" id="GO:0043024">
    <property type="term" value="F:ribosomal small subunit binding"/>
    <property type="evidence" value="ECO:0007669"/>
    <property type="project" value="TreeGrafter"/>
</dbReference>
<dbReference type="Gene3D" id="3.30.300.20">
    <property type="match status" value="1"/>
</dbReference>
<dbReference type="Proteomes" id="UP000230137">
    <property type="component" value="Unassembled WGS sequence"/>
</dbReference>
<protein>
    <submittedName>
        <fullName evidence="2">Ribosome-binding factor A</fullName>
    </submittedName>
</protein>
<dbReference type="PROSITE" id="PS01319">
    <property type="entry name" value="RBFA"/>
    <property type="match status" value="1"/>
</dbReference>
<dbReference type="InterPro" id="IPR000238">
    <property type="entry name" value="RbfA"/>
</dbReference>
<proteinExistence type="predicted"/>
<dbReference type="PANTHER" id="PTHR33515">
    <property type="entry name" value="RIBOSOME-BINDING FACTOR A, CHLOROPLASTIC-RELATED"/>
    <property type="match status" value="1"/>
</dbReference>
<gene>
    <name evidence="2" type="primary">rbfA</name>
    <name evidence="2" type="ORF">COX60_02600</name>
</gene>